<evidence type="ECO:0000256" key="1">
    <source>
        <dbReference type="SAM" id="MobiDB-lite"/>
    </source>
</evidence>
<sequence length="650" mass="73335">MVIRVNLPVTSVAYAHILFLCHTVGPDSGVLSSLYIRTEKGVRCLTHRSSSTHKRSKSDSDNTGREHKLGSSPKQICSKLICYGCKDMGKTKDYIGIKKRSLPDAEVQHSLKQEILQLEKRLLGQFKTRCALEKALGCSSSAVLCSSDTWMPKNTKELIREIALLELEVMYLEQYLLSLYRKAFSHQIAPLSADTADKETMPPSSQLEMLQDDDDSTQEASSEKEESGARFHQIREAYESICKEKSAGADVRLGHSSVSQRATRSARISPTEEGLARALRCSHSQPLAFPKEEKNHASSVISLADYLGANIADHVPETPNKLSEDMVRCMCAIYCRLAEPPLVCHGPPSSPVSSLSSITELSVLDTPIHRREPVLDYSRLIHPFQVEGLREFSGPYASMVEVPSISRDPQRLKDVEDMLQNYKSILQRLRKVNPRKMKHEEKLAFWINIHNALMMHAYVEYGIPQNNVKKTSLLIKASCNIGGGSVNAAIIQGSILSCRTHCPAQWLQSLLFPRLRNKAGDRWRGYAIEQQEPLLHFALCSGNHSDPAVRVYTPKRLYQQLEAAKEEFIRATVRIRKEHKIVMPKVVDMYAKDMKLSSEALLDMVHHHLCETLRKSMQGFPRARSGKIIEWEPHNFSFRFLLSRELAFAC</sequence>
<dbReference type="InterPro" id="IPR006869">
    <property type="entry name" value="DUF547"/>
</dbReference>
<feature type="compositionally biased region" description="Basic and acidic residues" evidence="1">
    <location>
        <begin position="57"/>
        <end position="69"/>
    </location>
</feature>
<proteinExistence type="predicted"/>
<feature type="compositionally biased region" description="Basic and acidic residues" evidence="1">
    <location>
        <begin position="221"/>
        <end position="230"/>
    </location>
</feature>
<dbReference type="InterPro" id="IPR025757">
    <property type="entry name" value="MIP1_Leuzipper"/>
</dbReference>
<feature type="domain" description="DUF547" evidence="2">
    <location>
        <begin position="435"/>
        <end position="569"/>
    </location>
</feature>
<dbReference type="Proteomes" id="UP001222027">
    <property type="component" value="Unassembled WGS sequence"/>
</dbReference>
<feature type="region of interest" description="Disordered" evidence="1">
    <location>
        <begin position="193"/>
        <end position="230"/>
    </location>
</feature>
<protein>
    <recommendedName>
        <fullName evidence="6">DUF547 domain-containing protein</fullName>
    </recommendedName>
</protein>
<evidence type="ECO:0000313" key="4">
    <source>
        <dbReference type="EMBL" id="KAJ8470875.1"/>
    </source>
</evidence>
<dbReference type="EMBL" id="JAQQAF010000007">
    <property type="protein sequence ID" value="KAJ8470875.1"/>
    <property type="molecule type" value="Genomic_DNA"/>
</dbReference>
<evidence type="ECO:0000313" key="5">
    <source>
        <dbReference type="Proteomes" id="UP001222027"/>
    </source>
</evidence>
<feature type="domain" description="Ternary complex factor MIP1 leucine-zipper" evidence="3">
    <location>
        <begin position="106"/>
        <end position="185"/>
    </location>
</feature>
<feature type="region of interest" description="Disordered" evidence="1">
    <location>
        <begin position="47"/>
        <end position="71"/>
    </location>
</feature>
<comment type="caution">
    <text evidence="4">The sequence shown here is derived from an EMBL/GenBank/DDBJ whole genome shotgun (WGS) entry which is preliminary data.</text>
</comment>
<evidence type="ECO:0000259" key="2">
    <source>
        <dbReference type="Pfam" id="PF04784"/>
    </source>
</evidence>
<evidence type="ECO:0008006" key="6">
    <source>
        <dbReference type="Google" id="ProtNLM"/>
    </source>
</evidence>
<dbReference type="PANTHER" id="PTHR23054">
    <property type="entry name" value="TERNARY COMPLEX FACTOR MIP1, LEUCINE-ZIPPER-RELATED"/>
    <property type="match status" value="1"/>
</dbReference>
<reference evidence="4 5" key="1">
    <citation type="submission" date="2022-12" db="EMBL/GenBank/DDBJ databases">
        <title>Chromosome-scale assembly of the Ensete ventricosum genome.</title>
        <authorList>
            <person name="Dussert Y."/>
            <person name="Stocks J."/>
            <person name="Wendawek A."/>
            <person name="Woldeyes F."/>
            <person name="Nichols R.A."/>
            <person name="Borrell J.S."/>
        </authorList>
    </citation>
    <scope>NUCLEOTIDE SEQUENCE [LARGE SCALE GENOMIC DNA]</scope>
    <source>
        <strain evidence="5">cv. Maze</strain>
        <tissue evidence="4">Seeds</tissue>
    </source>
</reference>
<gene>
    <name evidence="4" type="ORF">OPV22_025218</name>
</gene>
<dbReference type="Pfam" id="PF14389">
    <property type="entry name" value="Lzipper-MIP1"/>
    <property type="match status" value="1"/>
</dbReference>
<name>A0AAV8Q993_ENSVE</name>
<accession>A0AAV8Q993</accession>
<organism evidence="4 5">
    <name type="scientific">Ensete ventricosum</name>
    <name type="common">Abyssinian banana</name>
    <name type="synonym">Musa ensete</name>
    <dbReference type="NCBI Taxonomy" id="4639"/>
    <lineage>
        <taxon>Eukaryota</taxon>
        <taxon>Viridiplantae</taxon>
        <taxon>Streptophyta</taxon>
        <taxon>Embryophyta</taxon>
        <taxon>Tracheophyta</taxon>
        <taxon>Spermatophyta</taxon>
        <taxon>Magnoliopsida</taxon>
        <taxon>Liliopsida</taxon>
        <taxon>Zingiberales</taxon>
        <taxon>Musaceae</taxon>
        <taxon>Ensete</taxon>
    </lineage>
</organism>
<dbReference type="Pfam" id="PF04784">
    <property type="entry name" value="DUF547"/>
    <property type="match status" value="1"/>
</dbReference>
<dbReference type="AlphaFoldDB" id="A0AAV8Q993"/>
<dbReference type="PANTHER" id="PTHR23054:SF18">
    <property type="entry name" value="TERNARY COMPLEX FACTOR MIP1, LEUCINE-ZIPPER"/>
    <property type="match status" value="1"/>
</dbReference>
<keyword evidence="5" id="KW-1185">Reference proteome</keyword>
<evidence type="ECO:0000259" key="3">
    <source>
        <dbReference type="Pfam" id="PF14389"/>
    </source>
</evidence>